<accession>A0A809S541</accession>
<dbReference type="GO" id="GO:0005840">
    <property type="term" value="C:ribosome"/>
    <property type="evidence" value="ECO:0007669"/>
    <property type="project" value="UniProtKB-KW"/>
</dbReference>
<dbReference type="NCBIfam" id="TIGR03953">
    <property type="entry name" value="rplD_bact"/>
    <property type="match status" value="1"/>
</dbReference>
<dbReference type="EMBL" id="AP021858">
    <property type="protein sequence ID" value="BBO24007.1"/>
    <property type="molecule type" value="Genomic_DNA"/>
</dbReference>
<evidence type="ECO:0000313" key="7">
    <source>
        <dbReference type="EMBL" id="BBO24007.1"/>
    </source>
</evidence>
<keyword evidence="3 5" id="KW-0687">Ribonucleoprotein</keyword>
<reference evidence="7" key="1">
    <citation type="journal article" name="DNA Res.">
        <title>The physiological potential of anammox bacteria as revealed by their core genome structure.</title>
        <authorList>
            <person name="Okubo T."/>
            <person name="Toyoda A."/>
            <person name="Fukuhara K."/>
            <person name="Uchiyama I."/>
            <person name="Harigaya Y."/>
            <person name="Kuroiwa M."/>
            <person name="Suzuki T."/>
            <person name="Murakami Y."/>
            <person name="Suwa Y."/>
            <person name="Takami H."/>
        </authorList>
    </citation>
    <scope>NUCLEOTIDE SEQUENCE</scope>
    <source>
        <strain evidence="7">317325-2</strain>
    </source>
</reference>
<dbReference type="GO" id="GO:0006412">
    <property type="term" value="P:translation"/>
    <property type="evidence" value="ECO:0007669"/>
    <property type="project" value="UniProtKB-UniRule"/>
</dbReference>
<keyword evidence="5" id="KW-0699">rRNA-binding</keyword>
<dbReference type="Gene3D" id="3.40.1370.10">
    <property type="match status" value="1"/>
</dbReference>
<comment type="function">
    <text evidence="5">Forms part of the polypeptide exit tunnel.</text>
</comment>
<evidence type="ECO:0000256" key="5">
    <source>
        <dbReference type="HAMAP-Rule" id="MF_01328"/>
    </source>
</evidence>
<feature type="compositionally biased region" description="Basic residues" evidence="6">
    <location>
        <begin position="60"/>
        <end position="72"/>
    </location>
</feature>
<evidence type="ECO:0000256" key="6">
    <source>
        <dbReference type="SAM" id="MobiDB-lite"/>
    </source>
</evidence>
<comment type="similarity">
    <text evidence="1 5">Belongs to the universal ribosomal protein uL4 family.</text>
</comment>
<evidence type="ECO:0000256" key="2">
    <source>
        <dbReference type="ARBA" id="ARBA00022980"/>
    </source>
</evidence>
<gene>
    <name evidence="5" type="primary">rplD</name>
    <name evidence="7" type="ORF">NPRO_16020</name>
</gene>
<evidence type="ECO:0000256" key="3">
    <source>
        <dbReference type="ARBA" id="ARBA00023274"/>
    </source>
</evidence>
<organism evidence="7 8">
    <name type="scientific">Candidatus Nitrosymbiomonas proteolyticus</name>
    <dbReference type="NCBI Taxonomy" id="2608984"/>
    <lineage>
        <taxon>Bacteria</taxon>
        <taxon>Bacillati</taxon>
        <taxon>Armatimonadota</taxon>
        <taxon>Armatimonadota incertae sedis</taxon>
        <taxon>Candidatus Nitrosymbiomonas</taxon>
    </lineage>
</organism>
<evidence type="ECO:0000313" key="8">
    <source>
        <dbReference type="Proteomes" id="UP000662873"/>
    </source>
</evidence>
<dbReference type="PANTHER" id="PTHR10746:SF6">
    <property type="entry name" value="LARGE RIBOSOMAL SUBUNIT PROTEIN UL4M"/>
    <property type="match status" value="1"/>
</dbReference>
<keyword evidence="5" id="KW-0694">RNA-binding</keyword>
<dbReference type="Proteomes" id="UP000662873">
    <property type="component" value="Chromosome"/>
</dbReference>
<proteinExistence type="inferred from homology"/>
<comment type="subunit">
    <text evidence="5">Part of the 50S ribosomal subunit.</text>
</comment>
<dbReference type="InterPro" id="IPR002136">
    <property type="entry name" value="Ribosomal_uL4"/>
</dbReference>
<dbReference type="KEGG" id="npy:NPRO_16020"/>
<name>A0A809S541_9BACT</name>
<evidence type="ECO:0000256" key="1">
    <source>
        <dbReference type="ARBA" id="ARBA00010528"/>
    </source>
</evidence>
<dbReference type="AlphaFoldDB" id="A0A809S541"/>
<dbReference type="HAMAP" id="MF_01328_B">
    <property type="entry name" value="Ribosomal_uL4_B"/>
    <property type="match status" value="1"/>
</dbReference>
<dbReference type="Pfam" id="PF00573">
    <property type="entry name" value="Ribosomal_L4"/>
    <property type="match status" value="1"/>
</dbReference>
<dbReference type="SUPFAM" id="SSF52166">
    <property type="entry name" value="Ribosomal protein L4"/>
    <property type="match status" value="1"/>
</dbReference>
<sequence>MAKLEVRSKDGKKVGSVDVPAAIANAEVAPHALHRAVVTEEANSRQGTSATKDRHDVRGGGRKPYRQKKTGRARQGSIRAPHYTHGGMAHELKPRDYSLKLNKKERRSAILGAIASKIQADALHVVDTIAFAESKTKNATGLLSALGVQNTRRILIVLPQYDETTYKCFRNLSNVVVRTAPTKNPSEEAKCAPFSARDVLVAHAVVMAQEALAKVEEVWSK</sequence>
<comment type="function">
    <text evidence="5">One of the primary rRNA binding proteins, this protein initially binds near the 5'-end of the 23S rRNA. It is important during the early stages of 50S assembly. It makes multiple contacts with different domains of the 23S rRNA in the assembled 50S subunit and ribosome.</text>
</comment>
<dbReference type="GO" id="GO:0019843">
    <property type="term" value="F:rRNA binding"/>
    <property type="evidence" value="ECO:0007669"/>
    <property type="project" value="UniProtKB-UniRule"/>
</dbReference>
<feature type="region of interest" description="Disordered" evidence="6">
    <location>
        <begin position="39"/>
        <end position="89"/>
    </location>
</feature>
<evidence type="ECO:0000256" key="4">
    <source>
        <dbReference type="ARBA" id="ARBA00035244"/>
    </source>
</evidence>
<dbReference type="InterPro" id="IPR023574">
    <property type="entry name" value="Ribosomal_uL4_dom_sf"/>
</dbReference>
<keyword evidence="2 5" id="KW-0689">Ribosomal protein</keyword>
<dbReference type="GO" id="GO:1990904">
    <property type="term" value="C:ribonucleoprotein complex"/>
    <property type="evidence" value="ECO:0007669"/>
    <property type="project" value="UniProtKB-KW"/>
</dbReference>
<dbReference type="InterPro" id="IPR013005">
    <property type="entry name" value="Ribosomal_uL4-like"/>
</dbReference>
<dbReference type="GO" id="GO:0003735">
    <property type="term" value="F:structural constituent of ribosome"/>
    <property type="evidence" value="ECO:0007669"/>
    <property type="project" value="InterPro"/>
</dbReference>
<dbReference type="PANTHER" id="PTHR10746">
    <property type="entry name" value="50S RIBOSOMAL PROTEIN L4"/>
    <property type="match status" value="1"/>
</dbReference>
<protein>
    <recommendedName>
        <fullName evidence="4 5">Large ribosomal subunit protein uL4</fullName>
    </recommendedName>
</protein>